<reference evidence="1 2" key="1">
    <citation type="submission" date="2022-09" db="EMBL/GenBank/DDBJ databases">
        <authorList>
            <person name="Han X.L."/>
            <person name="Wang Q."/>
            <person name="Lu T."/>
        </authorList>
    </citation>
    <scope>NUCLEOTIDE SEQUENCE [LARGE SCALE GENOMIC DNA]</scope>
    <source>
        <strain evidence="1 2">WQ 127069</strain>
    </source>
</reference>
<proteinExistence type="predicted"/>
<evidence type="ECO:0000313" key="2">
    <source>
        <dbReference type="Proteomes" id="UP001652445"/>
    </source>
</evidence>
<dbReference type="EMBL" id="JAOQIO010000077">
    <property type="protein sequence ID" value="MCU6794117.1"/>
    <property type="molecule type" value="Genomic_DNA"/>
</dbReference>
<gene>
    <name evidence="1" type="ORF">OB236_18600</name>
</gene>
<accession>A0ABT2UHJ5</accession>
<protein>
    <recommendedName>
        <fullName evidence="3">DUF4236 domain-containing protein</fullName>
    </recommendedName>
</protein>
<evidence type="ECO:0000313" key="1">
    <source>
        <dbReference type="EMBL" id="MCU6794117.1"/>
    </source>
</evidence>
<sequence>MSVFVRKVVRGMPLSVLFKAFSRSHNRDYGSGRRLGISLIGVNLTRSSARRDFYSNITRTASSRRAQK</sequence>
<organism evidence="1 2">
    <name type="scientific">Paenibacillus baimaensis</name>
    <dbReference type="NCBI Taxonomy" id="2982185"/>
    <lineage>
        <taxon>Bacteria</taxon>
        <taxon>Bacillati</taxon>
        <taxon>Bacillota</taxon>
        <taxon>Bacilli</taxon>
        <taxon>Bacillales</taxon>
        <taxon>Paenibacillaceae</taxon>
        <taxon>Paenibacillus</taxon>
    </lineage>
</organism>
<keyword evidence="2" id="KW-1185">Reference proteome</keyword>
<dbReference type="Proteomes" id="UP001652445">
    <property type="component" value="Unassembled WGS sequence"/>
</dbReference>
<evidence type="ECO:0008006" key="3">
    <source>
        <dbReference type="Google" id="ProtNLM"/>
    </source>
</evidence>
<name>A0ABT2UHJ5_9BACL</name>
<comment type="caution">
    <text evidence="1">The sequence shown here is derived from an EMBL/GenBank/DDBJ whole genome shotgun (WGS) entry which is preliminary data.</text>
</comment>